<evidence type="ECO:0000313" key="1">
    <source>
        <dbReference type="EMBL" id="EJK69192.1"/>
    </source>
</evidence>
<gene>
    <name evidence="1" type="ORF">THAOC_09581</name>
</gene>
<sequence length="184" mass="19818">SSGDGSALKAESIDRRSLMTSAAAALIAVGPALSLVSGAPGVANAVETKDALISDLKASLDKIQTAAEWDKVRTILKTPPVNQLWNLGESQNTLVKLAKAHLTTQIFAAPPDRNLLKCEETGDFEIMEIKDELAVSLQMTDQYSYDNVFIYYQPGNGKVKTKEPLQMANQAIGQLKEALSVVEQ</sequence>
<comment type="caution">
    <text evidence="1">The sequence shown here is derived from an EMBL/GenBank/DDBJ whole genome shotgun (WGS) entry which is preliminary data.</text>
</comment>
<reference evidence="1 2" key="1">
    <citation type="journal article" date="2012" name="Genome Biol.">
        <title>Genome and low-iron response of an oceanic diatom adapted to chronic iron limitation.</title>
        <authorList>
            <person name="Lommer M."/>
            <person name="Specht M."/>
            <person name="Roy A.S."/>
            <person name="Kraemer L."/>
            <person name="Andreson R."/>
            <person name="Gutowska M.A."/>
            <person name="Wolf J."/>
            <person name="Bergner S.V."/>
            <person name="Schilhabel M.B."/>
            <person name="Klostermeier U.C."/>
            <person name="Beiko R.G."/>
            <person name="Rosenstiel P."/>
            <person name="Hippler M."/>
            <person name="Laroche J."/>
        </authorList>
    </citation>
    <scope>NUCLEOTIDE SEQUENCE [LARGE SCALE GENOMIC DNA]</scope>
    <source>
        <strain evidence="1 2">CCMP1005</strain>
    </source>
</reference>
<dbReference type="Proteomes" id="UP000266841">
    <property type="component" value="Unassembled WGS sequence"/>
</dbReference>
<dbReference type="eggNOG" id="ENOG502STGP">
    <property type="taxonomic scope" value="Eukaryota"/>
</dbReference>
<dbReference type="AlphaFoldDB" id="K0TFC1"/>
<proteinExistence type="predicted"/>
<organism evidence="1 2">
    <name type="scientific">Thalassiosira oceanica</name>
    <name type="common">Marine diatom</name>
    <dbReference type="NCBI Taxonomy" id="159749"/>
    <lineage>
        <taxon>Eukaryota</taxon>
        <taxon>Sar</taxon>
        <taxon>Stramenopiles</taxon>
        <taxon>Ochrophyta</taxon>
        <taxon>Bacillariophyta</taxon>
        <taxon>Coscinodiscophyceae</taxon>
        <taxon>Thalassiosirophycidae</taxon>
        <taxon>Thalassiosirales</taxon>
        <taxon>Thalassiosiraceae</taxon>
        <taxon>Thalassiosira</taxon>
    </lineage>
</organism>
<name>K0TFC1_THAOC</name>
<dbReference type="OrthoDB" id="10259368at2759"/>
<feature type="non-terminal residue" evidence="1">
    <location>
        <position position="1"/>
    </location>
</feature>
<dbReference type="EMBL" id="AGNL01010359">
    <property type="protein sequence ID" value="EJK69192.1"/>
    <property type="molecule type" value="Genomic_DNA"/>
</dbReference>
<accession>K0TFC1</accession>
<dbReference type="OMA" id="FQPGNGK"/>
<protein>
    <submittedName>
        <fullName evidence="1">Uncharacterized protein</fullName>
    </submittedName>
</protein>
<keyword evidence="2" id="KW-1185">Reference proteome</keyword>
<evidence type="ECO:0000313" key="2">
    <source>
        <dbReference type="Proteomes" id="UP000266841"/>
    </source>
</evidence>